<dbReference type="InterPro" id="IPR037224">
    <property type="entry name" value="PapC_N_sf"/>
</dbReference>
<evidence type="ECO:0000256" key="8">
    <source>
        <dbReference type="ARBA" id="ARBA00023237"/>
    </source>
</evidence>
<evidence type="ECO:0000256" key="7">
    <source>
        <dbReference type="ARBA" id="ARBA00023136"/>
    </source>
</evidence>
<dbReference type="Proteomes" id="UP001195624">
    <property type="component" value="Unassembled WGS sequence"/>
</dbReference>
<keyword evidence="6" id="KW-0732">Signal</keyword>
<keyword evidence="8" id="KW-0998">Cell outer membrane</keyword>
<keyword evidence="3" id="KW-0813">Transport</keyword>
<dbReference type="Pfam" id="PF00577">
    <property type="entry name" value="Usher"/>
    <property type="match status" value="1"/>
</dbReference>
<dbReference type="Gene3D" id="2.60.40.3110">
    <property type="match status" value="1"/>
</dbReference>
<keyword evidence="4" id="KW-1134">Transmembrane beta strand</keyword>
<organism evidence="11 12">
    <name type="scientific">Winslowiella toletana</name>
    <dbReference type="NCBI Taxonomy" id="92490"/>
    <lineage>
        <taxon>Bacteria</taxon>
        <taxon>Pseudomonadati</taxon>
        <taxon>Pseudomonadota</taxon>
        <taxon>Gammaproteobacteria</taxon>
        <taxon>Enterobacterales</taxon>
        <taxon>Erwiniaceae</taxon>
        <taxon>Winslowiella</taxon>
    </lineage>
</organism>
<dbReference type="Gene3D" id="2.60.40.2070">
    <property type="match status" value="1"/>
</dbReference>
<feature type="domain" description="PapC N-terminal" evidence="10">
    <location>
        <begin position="16"/>
        <end position="147"/>
    </location>
</feature>
<evidence type="ECO:0000256" key="6">
    <source>
        <dbReference type="ARBA" id="ARBA00022729"/>
    </source>
</evidence>
<dbReference type="Gene3D" id="2.60.40.2610">
    <property type="entry name" value="Outer membrane usher protein FimD, plug domain"/>
    <property type="match status" value="1"/>
</dbReference>
<feature type="domain" description="PapC-like C-terminal" evidence="9">
    <location>
        <begin position="706"/>
        <end position="769"/>
    </location>
</feature>
<evidence type="ECO:0000256" key="1">
    <source>
        <dbReference type="ARBA" id="ARBA00004571"/>
    </source>
</evidence>
<evidence type="ECO:0000256" key="4">
    <source>
        <dbReference type="ARBA" id="ARBA00022452"/>
    </source>
</evidence>
<reference evidence="12" key="2">
    <citation type="submission" date="2023-07" db="EMBL/GenBank/DDBJ databases">
        <title>Genome mining of underrepresented organisms for secondary metabolites.</title>
        <authorList>
            <person name="D'Agostino P.M."/>
        </authorList>
    </citation>
    <scope>NUCLEOTIDE SEQUENCE [LARGE SCALE GENOMIC DNA]</scope>
    <source>
        <strain evidence="12">WS4403</strain>
    </source>
</reference>
<proteinExistence type="inferred from homology"/>
<comment type="subcellular location">
    <subcellularLocation>
        <location evidence="1">Cell outer membrane</location>
        <topology evidence="1">Multi-pass membrane protein</topology>
    </subcellularLocation>
</comment>
<dbReference type="Gene3D" id="3.10.20.410">
    <property type="match status" value="1"/>
</dbReference>
<gene>
    <name evidence="11" type="ORF">J2125_003729</name>
</gene>
<dbReference type="RefSeq" id="WP_198510905.1">
    <property type="nucleotide sequence ID" value="NZ_JAGGMQ010000001.1"/>
</dbReference>
<evidence type="ECO:0000313" key="12">
    <source>
        <dbReference type="Proteomes" id="UP001195624"/>
    </source>
</evidence>
<accession>A0ABS4PD22</accession>
<dbReference type="InterPro" id="IPR043142">
    <property type="entry name" value="PapC-like_C_sf"/>
</dbReference>
<protein>
    <submittedName>
        <fullName evidence="11">Outer membrane usher protein FimD/PapC</fullName>
    </submittedName>
</protein>
<evidence type="ECO:0000256" key="5">
    <source>
        <dbReference type="ARBA" id="ARBA00022692"/>
    </source>
</evidence>
<evidence type="ECO:0000256" key="2">
    <source>
        <dbReference type="ARBA" id="ARBA00008064"/>
    </source>
</evidence>
<dbReference type="PANTHER" id="PTHR30451:SF8">
    <property type="entry name" value="FIMBRIAL USHER PROTEIN"/>
    <property type="match status" value="1"/>
</dbReference>
<sequence length="786" mass="85793">MPFCSYPVQATTEIIFDETRLKNRGLNEGLSHFFSRAARFTPGIHQVELMVNGENLGIMDARFSPQSELCFDATFLQMAGLQPAPDKTDNSCTDYRHYYTGTQVMLLPGQQRVIIVAPHSALAPRDNFDRRGLVRGGTSASVNYQLQTAVSRHSGNEHASAIATMETGANMHDWLFRSRHIFSDYGGRRTYNVLHSYLQHSIIAMRRTLQLGEIHTRHSLLAVPPLLGAQLYADSGLSVQGSGVEVRGVAQFEQTRVEIDQAGQRIFSTIVPAGPFVFADLPVVSRTIPLRVTLTGLDGEASVFDIPATELIAPVSQPAGWSFGAGQMRNQLADGGHRPALLTASRGWRLTPRSSLESSALVSSHYQSAAWSTGYSPLRHMALSLQGNAASEQYYGRRGVRLSIAANVNPSERMQFNAAIAESRSGYREITEAAQPSVTTGSRSYRLAGSVAHPVMGSLALSVSLDRQPQPAAFNLSWSKSVQWLSNQQLKLSAYWQRQRPVMTGETSASAIEDVIFCQLSVPFGRQSFSTTVRNQGKRRWGSQQVGGALNEDITYSLSAGRAMHSAENSFSGSLHNNLHYTQLDTFVSRAALTTGYGFGLNGSMAINKEGMLFAPYAIQDTYGVMALDEPIAGVNIATPQGGVWTDFRGKALIPGLQPWGASHLEVNVNSLPQNLELTNGTRVVRAGRGAVSFMQLKVASSLRVLLHIRMPDGAPLPAGYAVMNQQNQYVTNTLENGQVFLQQAEMGGTLSVINDDGSPLCQLFYQLPLHAVFDVLYQDINGECR</sequence>
<keyword evidence="12" id="KW-1185">Reference proteome</keyword>
<comment type="similarity">
    <text evidence="2">Belongs to the fimbrial export usher family.</text>
</comment>
<evidence type="ECO:0000259" key="9">
    <source>
        <dbReference type="Pfam" id="PF13953"/>
    </source>
</evidence>
<evidence type="ECO:0000256" key="3">
    <source>
        <dbReference type="ARBA" id="ARBA00022448"/>
    </source>
</evidence>
<dbReference type="PANTHER" id="PTHR30451">
    <property type="entry name" value="OUTER MEMBRANE USHER PROTEIN"/>
    <property type="match status" value="1"/>
</dbReference>
<dbReference type="InterPro" id="IPR000015">
    <property type="entry name" value="Fimb_usher"/>
</dbReference>
<dbReference type="InterPro" id="IPR042186">
    <property type="entry name" value="FimD_plug_dom"/>
</dbReference>
<keyword evidence="5" id="KW-0812">Transmembrane</keyword>
<dbReference type="InterPro" id="IPR025885">
    <property type="entry name" value="PapC_N"/>
</dbReference>
<comment type="caution">
    <text evidence="11">The sequence shown here is derived from an EMBL/GenBank/DDBJ whole genome shotgun (WGS) entry which is preliminary data.</text>
</comment>
<evidence type="ECO:0000259" key="10">
    <source>
        <dbReference type="Pfam" id="PF13954"/>
    </source>
</evidence>
<evidence type="ECO:0000313" key="11">
    <source>
        <dbReference type="EMBL" id="MBP2170537.1"/>
    </source>
</evidence>
<dbReference type="InterPro" id="IPR025949">
    <property type="entry name" value="PapC-like_C"/>
</dbReference>
<dbReference type="EMBL" id="JAGGMQ010000001">
    <property type="protein sequence ID" value="MBP2170537.1"/>
    <property type="molecule type" value="Genomic_DNA"/>
</dbReference>
<dbReference type="Pfam" id="PF13954">
    <property type="entry name" value="PapC_N"/>
    <property type="match status" value="1"/>
</dbReference>
<name>A0ABS4PD22_9GAMM</name>
<reference evidence="11 12" key="1">
    <citation type="submission" date="2021-03" db="EMBL/GenBank/DDBJ databases">
        <authorList>
            <person name="D'Agostino P."/>
            <person name="Huntemann M."/>
            <person name="Clum A."/>
            <person name="Spunde A."/>
            <person name="Palaniappan K."/>
            <person name="Ritter S."/>
            <person name="Mikhailova N."/>
            <person name="Chen I.-M."/>
            <person name="Stamatis D."/>
            <person name="Reddy T."/>
            <person name="O'Malley R."/>
            <person name="Daum C."/>
            <person name="Shapiro N."/>
            <person name="Ivanova N."/>
            <person name="Kyrpides N."/>
            <person name="Woyke T."/>
        </authorList>
    </citation>
    <scope>NUCLEOTIDE SEQUENCE [LARGE SCALE GENOMIC DNA]</scope>
    <source>
        <strain evidence="11 12">WS4403</strain>
    </source>
</reference>
<keyword evidence="7" id="KW-0472">Membrane</keyword>
<dbReference type="Pfam" id="PF13953">
    <property type="entry name" value="PapC_C"/>
    <property type="match status" value="1"/>
</dbReference>
<dbReference type="SUPFAM" id="SSF141729">
    <property type="entry name" value="FimD N-terminal domain-like"/>
    <property type="match status" value="1"/>
</dbReference>